<organism evidence="4 5">
    <name type="scientific">Geothermobacter ehrlichii</name>
    <dbReference type="NCBI Taxonomy" id="213224"/>
    <lineage>
        <taxon>Bacteria</taxon>
        <taxon>Pseudomonadati</taxon>
        <taxon>Thermodesulfobacteriota</taxon>
        <taxon>Desulfuromonadia</taxon>
        <taxon>Desulfuromonadales</taxon>
        <taxon>Geothermobacteraceae</taxon>
        <taxon>Geothermobacter</taxon>
    </lineage>
</organism>
<dbReference type="InterPro" id="IPR001647">
    <property type="entry name" value="HTH_TetR"/>
</dbReference>
<dbReference type="SUPFAM" id="SSF48498">
    <property type="entry name" value="Tetracyclin repressor-like, C-terminal domain"/>
    <property type="match status" value="1"/>
</dbReference>
<dbReference type="OrthoDB" id="9790413at2"/>
<evidence type="ECO:0000259" key="3">
    <source>
        <dbReference type="PROSITE" id="PS50977"/>
    </source>
</evidence>
<comment type="caution">
    <text evidence="4">The sequence shown here is derived from an EMBL/GenBank/DDBJ whole genome shotgun (WGS) entry which is preliminary data.</text>
</comment>
<dbReference type="PANTHER" id="PTHR30055">
    <property type="entry name" value="HTH-TYPE TRANSCRIPTIONAL REGULATOR RUTR"/>
    <property type="match status" value="1"/>
</dbReference>
<dbReference type="InterPro" id="IPR023772">
    <property type="entry name" value="DNA-bd_HTH_TetR-type_CS"/>
</dbReference>
<sequence>MPRQSSRQEILEVAIGLFADAGYAGVSMRDIARFCGLNVGSIYHHFRDKDELYLAAMQQAFSGRAERLLAVLNSDRPDRRRLLDTVDLLCRQLAEDQTFCRLIQRELLDGDERRLQQLAQTVFAEVTEALNRLCARLSPGHDPALLAGSIIGMTLHLFQSAPLRRFLPGYRPEHDDPETLSRHLQAMLERGPIFTEEVERP</sequence>
<protein>
    <submittedName>
        <fullName evidence="4">TetR family transcriptional regulator</fullName>
    </submittedName>
</protein>
<dbReference type="RefSeq" id="WP_148894197.1">
    <property type="nucleotide sequence ID" value="NZ_VNIB01000001.1"/>
</dbReference>
<accession>A0A5D3WNB2</accession>
<dbReference type="GO" id="GO:0000976">
    <property type="term" value="F:transcription cis-regulatory region binding"/>
    <property type="evidence" value="ECO:0007669"/>
    <property type="project" value="TreeGrafter"/>
</dbReference>
<feature type="domain" description="HTH tetR-type" evidence="3">
    <location>
        <begin position="4"/>
        <end position="64"/>
    </location>
</feature>
<evidence type="ECO:0000256" key="1">
    <source>
        <dbReference type="ARBA" id="ARBA00023125"/>
    </source>
</evidence>
<dbReference type="PRINTS" id="PR00455">
    <property type="entry name" value="HTHTETR"/>
</dbReference>
<keyword evidence="1 2" id="KW-0238">DNA-binding</keyword>
<dbReference type="Proteomes" id="UP000324159">
    <property type="component" value="Unassembled WGS sequence"/>
</dbReference>
<proteinExistence type="predicted"/>
<dbReference type="GO" id="GO:0003700">
    <property type="term" value="F:DNA-binding transcription factor activity"/>
    <property type="evidence" value="ECO:0007669"/>
    <property type="project" value="TreeGrafter"/>
</dbReference>
<dbReference type="Gene3D" id="1.10.357.10">
    <property type="entry name" value="Tetracycline Repressor, domain 2"/>
    <property type="match status" value="1"/>
</dbReference>
<dbReference type="PROSITE" id="PS50977">
    <property type="entry name" value="HTH_TETR_2"/>
    <property type="match status" value="1"/>
</dbReference>
<gene>
    <name evidence="4" type="ORF">EDC39_101165</name>
</gene>
<evidence type="ECO:0000256" key="2">
    <source>
        <dbReference type="PROSITE-ProRule" id="PRU00335"/>
    </source>
</evidence>
<evidence type="ECO:0000313" key="5">
    <source>
        <dbReference type="Proteomes" id="UP000324159"/>
    </source>
</evidence>
<dbReference type="PANTHER" id="PTHR30055:SF226">
    <property type="entry name" value="HTH-TYPE TRANSCRIPTIONAL REGULATOR PKSA"/>
    <property type="match status" value="1"/>
</dbReference>
<evidence type="ECO:0000313" key="4">
    <source>
        <dbReference type="EMBL" id="TYP00005.1"/>
    </source>
</evidence>
<dbReference type="SUPFAM" id="SSF46689">
    <property type="entry name" value="Homeodomain-like"/>
    <property type="match status" value="1"/>
</dbReference>
<feature type="DNA-binding region" description="H-T-H motif" evidence="2">
    <location>
        <begin position="27"/>
        <end position="46"/>
    </location>
</feature>
<keyword evidence="5" id="KW-1185">Reference proteome</keyword>
<dbReference type="AlphaFoldDB" id="A0A5D3WNB2"/>
<reference evidence="4 5" key="1">
    <citation type="submission" date="2019-07" db="EMBL/GenBank/DDBJ databases">
        <title>Genomic Encyclopedia of Type Strains, Phase IV (KMG-IV): sequencing the most valuable type-strain genomes for metagenomic binning, comparative biology and taxonomic classification.</title>
        <authorList>
            <person name="Goeker M."/>
        </authorList>
    </citation>
    <scope>NUCLEOTIDE SEQUENCE [LARGE SCALE GENOMIC DNA]</scope>
    <source>
        <strain evidence="4 5">SS015</strain>
    </source>
</reference>
<dbReference type="InterPro" id="IPR036271">
    <property type="entry name" value="Tet_transcr_reg_TetR-rel_C_sf"/>
</dbReference>
<dbReference type="InterPro" id="IPR009057">
    <property type="entry name" value="Homeodomain-like_sf"/>
</dbReference>
<name>A0A5D3WNB2_9BACT</name>
<dbReference type="InterPro" id="IPR050109">
    <property type="entry name" value="HTH-type_TetR-like_transc_reg"/>
</dbReference>
<dbReference type="Pfam" id="PF00440">
    <property type="entry name" value="TetR_N"/>
    <property type="match status" value="1"/>
</dbReference>
<dbReference type="PROSITE" id="PS01081">
    <property type="entry name" value="HTH_TETR_1"/>
    <property type="match status" value="1"/>
</dbReference>
<dbReference type="EMBL" id="VNIB01000001">
    <property type="protein sequence ID" value="TYP00005.1"/>
    <property type="molecule type" value="Genomic_DNA"/>
</dbReference>